<name>A0A6J5MC12_9CAUD</name>
<evidence type="ECO:0000313" key="1">
    <source>
        <dbReference type="EMBL" id="CAB4144154.1"/>
    </source>
</evidence>
<gene>
    <name evidence="1" type="ORF">UFOVP457_28</name>
</gene>
<reference evidence="1" key="1">
    <citation type="submission" date="2020-04" db="EMBL/GenBank/DDBJ databases">
        <authorList>
            <person name="Chiriac C."/>
            <person name="Salcher M."/>
            <person name="Ghai R."/>
            <person name="Kavagutti S V."/>
        </authorList>
    </citation>
    <scope>NUCLEOTIDE SEQUENCE</scope>
</reference>
<protein>
    <recommendedName>
        <fullName evidence="2">Tail fiber protein</fullName>
    </recommendedName>
</protein>
<proteinExistence type="predicted"/>
<accession>A0A6J5MC12</accession>
<evidence type="ECO:0008006" key="2">
    <source>
        <dbReference type="Google" id="ProtNLM"/>
    </source>
</evidence>
<sequence length="441" mass="46435">MTVATVATTQRFNGNGSQTSFSFAYPYFANTDFKVYVNDVLQTLTTHYSVNATGALSEGKYPGANIVFVTAPVAGSLNVKISRRVTAVQNTDISNITQLNTTDVETTLDKVVIIAQDSVDSANQVVDSAISAAVTAAGAAIVGGVSAAAASAASASSSASTATTQAGIATTQASNASGSASSANTSATLAGNYASYSEDSLVPGGSGYSALHWRNKAEGQYLLAAGLIDAIDDLTSGVYLAWESRTANFTAIYGGRYFADTTSSGITVTLPSSPSVLTEVEIFTNATDDNPLTISNSPVVVSGYETNPLIITRVGFLKLKYDPVLTKWVWLNYSEAPKRFRQVATNLTSSTAGEARPGDYIYVDSTSGARSIDAPYGTNWPEIGDEFTIVDHKGTFATNNCTIVFNPKKLEGVANNLVISQNGAFFTFRYIDDTTGWTWVR</sequence>
<organism evidence="1">
    <name type="scientific">uncultured Caudovirales phage</name>
    <dbReference type="NCBI Taxonomy" id="2100421"/>
    <lineage>
        <taxon>Viruses</taxon>
        <taxon>Duplodnaviria</taxon>
        <taxon>Heunggongvirae</taxon>
        <taxon>Uroviricota</taxon>
        <taxon>Caudoviricetes</taxon>
        <taxon>Peduoviridae</taxon>
        <taxon>Maltschvirus</taxon>
        <taxon>Maltschvirus maltsch</taxon>
    </lineage>
</organism>
<dbReference type="EMBL" id="LR796435">
    <property type="protein sequence ID" value="CAB4144154.1"/>
    <property type="molecule type" value="Genomic_DNA"/>
</dbReference>